<gene>
    <name evidence="1" type="ORF">MPL3356_270019</name>
</gene>
<evidence type="ECO:0000313" key="1">
    <source>
        <dbReference type="EMBL" id="CDX18233.1"/>
    </source>
</evidence>
<dbReference type="EMBL" id="CCMZ01000020">
    <property type="protein sequence ID" value="CDX18233.1"/>
    <property type="molecule type" value="Genomic_DNA"/>
</dbReference>
<proteinExistence type="predicted"/>
<dbReference type="Proteomes" id="UP000045285">
    <property type="component" value="Unassembled WGS sequence"/>
</dbReference>
<name>A0A090DP42_MESPL</name>
<keyword evidence="2" id="KW-1185">Reference proteome</keyword>
<accession>A0A090DP42</accession>
<evidence type="ECO:0000313" key="2">
    <source>
        <dbReference type="Proteomes" id="UP000045285"/>
    </source>
</evidence>
<dbReference type="AlphaFoldDB" id="A0A090DP42"/>
<sequence length="67" mass="7906">MKDFSSVHLRERVSILYIGTATTNHLKHIPRTPSRTRVKDSLTARRPARETEQQVWALRLRAGPRRW</sequence>
<reference evidence="2" key="1">
    <citation type="submission" date="2014-08" db="EMBL/GenBank/DDBJ databases">
        <authorList>
            <person name="Moulin L."/>
        </authorList>
    </citation>
    <scope>NUCLEOTIDE SEQUENCE [LARGE SCALE GENOMIC DNA]</scope>
</reference>
<protein>
    <submittedName>
        <fullName evidence="1">Uncharacterized protein</fullName>
    </submittedName>
</protein>
<organism evidence="1 2">
    <name type="scientific">Mesorhizobium plurifarium</name>
    <dbReference type="NCBI Taxonomy" id="69974"/>
    <lineage>
        <taxon>Bacteria</taxon>
        <taxon>Pseudomonadati</taxon>
        <taxon>Pseudomonadota</taxon>
        <taxon>Alphaproteobacteria</taxon>
        <taxon>Hyphomicrobiales</taxon>
        <taxon>Phyllobacteriaceae</taxon>
        <taxon>Mesorhizobium</taxon>
    </lineage>
</organism>